<dbReference type="SUPFAM" id="SSF53474">
    <property type="entry name" value="alpha/beta-Hydrolases"/>
    <property type="match status" value="1"/>
</dbReference>
<dbReference type="Gene3D" id="3.40.50.1820">
    <property type="entry name" value="alpha/beta hydrolase"/>
    <property type="match status" value="1"/>
</dbReference>
<dbReference type="OMA" id="NFAKTGW"/>
<name>A0A7M7NJ38_STRPU</name>
<organism evidence="5 6">
    <name type="scientific">Strongylocentrotus purpuratus</name>
    <name type="common">Purple sea urchin</name>
    <dbReference type="NCBI Taxonomy" id="7668"/>
    <lineage>
        <taxon>Eukaryota</taxon>
        <taxon>Metazoa</taxon>
        <taxon>Echinodermata</taxon>
        <taxon>Eleutherozoa</taxon>
        <taxon>Echinozoa</taxon>
        <taxon>Echinoidea</taxon>
        <taxon>Euechinoidea</taxon>
        <taxon>Echinacea</taxon>
        <taxon>Camarodonta</taxon>
        <taxon>Echinidea</taxon>
        <taxon>Strongylocentrotidae</taxon>
        <taxon>Strongylocentrotus</taxon>
    </lineage>
</organism>
<dbReference type="PANTHER" id="PTHR43918:SF4">
    <property type="entry name" value="CARBOXYLIC ESTER HYDROLASE"/>
    <property type="match status" value="1"/>
</dbReference>
<reference evidence="6" key="1">
    <citation type="submission" date="2015-02" db="EMBL/GenBank/DDBJ databases">
        <title>Genome sequencing for Strongylocentrotus purpuratus.</title>
        <authorList>
            <person name="Murali S."/>
            <person name="Liu Y."/>
            <person name="Vee V."/>
            <person name="English A."/>
            <person name="Wang M."/>
            <person name="Skinner E."/>
            <person name="Han Y."/>
            <person name="Muzny D.M."/>
            <person name="Worley K.C."/>
            <person name="Gibbs R.A."/>
        </authorList>
    </citation>
    <scope>NUCLEOTIDE SEQUENCE</scope>
</reference>
<dbReference type="PANTHER" id="PTHR43918">
    <property type="entry name" value="ACETYLCHOLINESTERASE"/>
    <property type="match status" value="1"/>
</dbReference>
<dbReference type="InParanoid" id="A0A7M7NJ38"/>
<evidence type="ECO:0000259" key="4">
    <source>
        <dbReference type="Pfam" id="PF00135"/>
    </source>
</evidence>
<comment type="similarity">
    <text evidence="1">Belongs to the type-B carboxylesterase/lipase family.</text>
</comment>
<dbReference type="InterPro" id="IPR050654">
    <property type="entry name" value="AChE-related_enzymes"/>
</dbReference>
<sequence length="297" mass="33929">MQSGNSFSEWGFKNPSIEADQNRAIRLGQKMRCLNSSSLDLIACLRSRDAKSLMRAAGGIYGRYQIHVDGLFLEDTPTNLYRARDFIRCPIMAGYNKDEGTLTPYFSYGQRYRGQPHHPHISLWTAQNHVTRMMSGMGFTGSILRSAALEMYTNCAMSSEPDGDFFRSFVDVETDVYYACTTDKVLRAHDSTGRKIYKYVFTHEPTKSFFQFRDIIPSTPWLKAGHGEELAFVFGFPFIDELYLVRGHNVTEEEKALSVQMMRYWTNFAKTGDPNKSDLDHPLTDSIPLGLYSLHKN</sequence>
<dbReference type="EnsemblMetazoa" id="XM_030981342">
    <property type="protein sequence ID" value="XP_030837202"/>
    <property type="gene ID" value="LOC752211"/>
</dbReference>
<dbReference type="Pfam" id="PF00135">
    <property type="entry name" value="COesterase"/>
    <property type="match status" value="1"/>
</dbReference>
<proteinExistence type="inferred from homology"/>
<dbReference type="InterPro" id="IPR002018">
    <property type="entry name" value="CarbesteraseB"/>
</dbReference>
<evidence type="ECO:0000313" key="6">
    <source>
        <dbReference type="Proteomes" id="UP000007110"/>
    </source>
</evidence>
<keyword evidence="3" id="KW-0378">Hydrolase</keyword>
<dbReference type="GO" id="GO:0052689">
    <property type="term" value="F:carboxylic ester hydrolase activity"/>
    <property type="evidence" value="ECO:0007669"/>
    <property type="project" value="UniProtKB-KW"/>
</dbReference>
<feature type="domain" description="Carboxylesterase type B" evidence="4">
    <location>
        <begin position="1"/>
        <end position="277"/>
    </location>
</feature>
<dbReference type="InterPro" id="IPR029058">
    <property type="entry name" value="AB_hydrolase_fold"/>
</dbReference>
<dbReference type="OrthoDB" id="3200163at2759"/>
<evidence type="ECO:0000256" key="1">
    <source>
        <dbReference type="ARBA" id="ARBA00005964"/>
    </source>
</evidence>
<dbReference type="AlphaFoldDB" id="A0A7M7NJ38"/>
<accession>A0A7M7NJ38</accession>
<evidence type="ECO:0000256" key="2">
    <source>
        <dbReference type="ARBA" id="ARBA00022487"/>
    </source>
</evidence>
<protein>
    <recommendedName>
        <fullName evidence="4">Carboxylesterase type B domain-containing protein</fullName>
    </recommendedName>
</protein>
<dbReference type="GeneID" id="752211"/>
<reference evidence="5" key="2">
    <citation type="submission" date="2021-01" db="UniProtKB">
        <authorList>
            <consortium name="EnsemblMetazoa"/>
        </authorList>
    </citation>
    <scope>IDENTIFICATION</scope>
</reference>
<evidence type="ECO:0000313" key="5">
    <source>
        <dbReference type="EnsemblMetazoa" id="XP_030837202"/>
    </source>
</evidence>
<evidence type="ECO:0000256" key="3">
    <source>
        <dbReference type="ARBA" id="ARBA00022801"/>
    </source>
</evidence>
<keyword evidence="6" id="KW-1185">Reference proteome</keyword>
<dbReference type="RefSeq" id="XP_030837202.1">
    <property type="nucleotide sequence ID" value="XM_030981342.1"/>
</dbReference>
<dbReference type="Proteomes" id="UP000007110">
    <property type="component" value="Unassembled WGS sequence"/>
</dbReference>
<keyword evidence="2" id="KW-0719">Serine esterase</keyword>
<dbReference type="KEGG" id="spu:752211"/>